<feature type="domain" description="C3H1-type" evidence="6">
    <location>
        <begin position="525"/>
        <end position="552"/>
    </location>
</feature>
<feature type="region of interest" description="Disordered" evidence="5">
    <location>
        <begin position="1005"/>
        <end position="1071"/>
    </location>
</feature>
<dbReference type="VEuPathDB" id="PlasmoDB:PCYB_094050"/>
<dbReference type="KEGG" id="pcy:PCYB_094050"/>
<feature type="compositionally biased region" description="Basic and acidic residues" evidence="5">
    <location>
        <begin position="874"/>
        <end position="888"/>
    </location>
</feature>
<sequence length="2252" mass="250378">MAEETSDKNSNPSMAQPEKTHDQEGNCKMVNGEESNVGKEARFSIENKPGSGSKNKQNSVLEKNKKKTNLKKINEDANEVKDDLGEMKGMVVAELSEREPPRGKGDGRGMELKHEGQGERKGKRQDEGKSERKGKRQDEGQNERKGKKQDEGKSEKKSKRQRERQTDQHVATQDAATQNATTQGVPNGTNSEHHQANLSNETPPSCSSASNVDQTISRTYIRREPTKLDISSNEQTSREEQNDEQDEMCCHDDERKENSILTNKKILICPGRENNDVVESNHNEHYIERYTNCSVSNIDKKKTGNVNSGENNPAYVKRPYFEPNYFNQRIMKNSNIPSFGKYCPYEKNCLDHNDGRNTYHSSAGTNSVVNVVNSSEKNSSEKNSSEKNSSEKNSSENNNSENNSSENNKSENNNSGCNIYGCVNVVPPPNGLSSHQSNHQEKQQVEYQEQQLDANSKKAQTDISFISTSGRSQNDLRMNSANVQHHHVVPPYVHPLGNKEQGIRIGTYTKDRYYNKGKEKIHDQYYRIKLCPFLKKGLCQKGDNCSYAHSTDTLRSCMNLMKTKICQLWLKNECRNPNCVYAHGEGELRATPDYFKTKLCKYFDKEGTCPSGEKCRHAHGQAELRQRNYKKTELEKFSPKSRVSPKFTFHDLKNKGECPQYILNMLSGRSRKENVDRSDWNSWNEANIHNAFSSGLSNAFSNGFGNAFSNAFSSGFGNGLSNAFSNGLSNGSRYHRDTRVATPTDENSNAQTTSLDKRAALPDQICRPEKRESTNEITQVYQVSAADSCTNQEKEIHAVLTLCERKENSDGEKNNNGSNANMCGAKYSDKRETPREEQIFKTEMREEADKEIASHEDTRNLHHAVSGTTSSISVERDGNGEKELRDDVVEGGTGNGTGNGTRNGTGNGAREASEPEQRAENQKERKSRSPGDETLSEKNQNLAHRRKSVEMKNEEIELSQNEEQHSVGKASHSGDMNDDDYKMLREAVRGGEKMERTLAEVLDHSSEYMSSGQSSSQYMSIGRSSSEGEGESYGNRSPNKSYGWCNQDFQGERRGQAKDENNGQMGDGIQGSALLEMEIEREDDNRYEIVEIGNASVEEDPQASRSETGRSFEGDKNENGNVDRGENGNMDRGENGNMDRGENGNMNRGENGNMDRGENGNMDHGENGDDNANGRGGNEKQRDRHQEQEPPTLNEYRCTRPTNEMDNCSKKVISGENIIERRYANNCPRGGERYGSFRNFNESGNDILRNPIFMLKNQYRTENDRTENDRTENDGTENDRHENERNENDGKKNLLLSKLASYHTASTSSNYGPKNFNYKHKKFNMASRYAKNFEGLDHFGSVSNYGVGGNVAICGNGGNVAICGNGGNVAICGSGGNVASYGNCDRDDLNNGGELINNEGTQNCRVIGGNGRGSGNAPEARAKKGDAQGEHNKHGDHNEPEEQLTNGRVKIRGEDQNCSDIPLRNFTCKSSHRSFNSTYSTPEQNPSNQNFENEARYSHTNHNHANNSLHMQNVLPRPNETYSNVCNSGAHRTKQNCDKSNGTTSNDMLHGPPVYPLNTLVNNFSYYNYNVSNVYSNRNNCYSFLNVELNSVNMTSQTRVLPAELSISAQGGGTTEEAYRAANEEACRATTGQPCRAENRQAYRTTNGTANQAANTTDVLNALNNRAHHSPSEEAANGQSVFGTVAPITLRSTNRTNNRSSKSHPCSNQHRKKIWNIQNVGSNATNMHFSGNKSANAQGNNNRQERNCTSSNVAVGSSHYRSSVTQANTNDNFVHNGNSGSSSASNMVHNDRSDPPVGSLSGNNNSGHGLSDENDLSGDNSGSGPVGGSSQNGGRGQMDRSSQNGGSGSYGENPNLRETQVSQNGGREKRKRNPHFPYSSHRNYERRINNAHFKNYRNYNNHVYTNQMCANQVYSNQVYANRPAYGSNQAYYGNQVYTYQHPYSNYMYSNGGNAYSNNGHTHSNNGYTYSNNGHTYSNNGHTSSSHPYNNNGHPYNSSSSSAYVIYPYSGYPYSISYHHSSNYPYDGLYTFDGEYPYGGAYPYDGAYPHDAVQPYNGVNPYNGNPHCESVQPYGSAPHYSSNHYYGDVEQFSSGQLYGAGQLYSGGQVYIDAQQYGDADQCGDVQPYGGDHHYNGNQSGVHNGSYTNDQSYVHNQYPYNDSMNYGPPYHSNDTEEGQNGNSAPPRDSLLDSEEYQNRPNEDENNANDTCQDESAFDDSTKNTSTEEGEEGEDVEGDEAAQQSPLQPSAEFQQ</sequence>
<dbReference type="OMA" id="SCMNLMK"/>
<dbReference type="Pfam" id="PF00642">
    <property type="entry name" value="zf-CCCH"/>
    <property type="match status" value="2"/>
</dbReference>
<feature type="region of interest" description="Disordered" evidence="5">
    <location>
        <begin position="1691"/>
        <end position="1885"/>
    </location>
</feature>
<feature type="compositionally biased region" description="Polar residues" evidence="5">
    <location>
        <begin position="1538"/>
        <end position="1547"/>
    </location>
</feature>
<feature type="compositionally biased region" description="Basic and acidic residues" evidence="5">
    <location>
        <begin position="1177"/>
        <end position="1188"/>
    </location>
</feature>
<feature type="region of interest" description="Disordered" evidence="5">
    <location>
        <begin position="428"/>
        <end position="460"/>
    </location>
</feature>
<feature type="region of interest" description="Disordered" evidence="5">
    <location>
        <begin position="806"/>
        <end position="980"/>
    </location>
</feature>
<feature type="compositionally biased region" description="Polar residues" evidence="5">
    <location>
        <begin position="2134"/>
        <end position="2162"/>
    </location>
</feature>
<feature type="domain" description="C3H1-type" evidence="6">
    <location>
        <begin position="560"/>
        <end position="586"/>
    </location>
</feature>
<feature type="compositionally biased region" description="Low complexity" evidence="5">
    <location>
        <begin position="171"/>
        <end position="183"/>
    </location>
</feature>
<feature type="zinc finger region" description="C3H1-type" evidence="4">
    <location>
        <begin position="594"/>
        <end position="622"/>
    </location>
</feature>
<feature type="compositionally biased region" description="Polar residues" evidence="5">
    <location>
        <begin position="184"/>
        <end position="218"/>
    </location>
</feature>
<evidence type="ECO:0000256" key="2">
    <source>
        <dbReference type="ARBA" id="ARBA00022771"/>
    </source>
</evidence>
<proteinExistence type="predicted"/>
<feature type="compositionally biased region" description="Low complexity" evidence="5">
    <location>
        <begin position="1798"/>
        <end position="1809"/>
    </location>
</feature>
<feature type="region of interest" description="Disordered" evidence="5">
    <location>
        <begin position="1405"/>
        <end position="1456"/>
    </location>
</feature>
<dbReference type="Gene3D" id="3.30.1370.210">
    <property type="match status" value="1"/>
</dbReference>
<feature type="zinc finger region" description="C3H1-type" evidence="4">
    <location>
        <begin position="560"/>
        <end position="586"/>
    </location>
</feature>
<feature type="compositionally biased region" description="Basic and acidic residues" evidence="5">
    <location>
        <begin position="95"/>
        <end position="155"/>
    </location>
</feature>
<keyword evidence="8" id="KW-1185">Reference proteome</keyword>
<evidence type="ECO:0000256" key="3">
    <source>
        <dbReference type="ARBA" id="ARBA00022833"/>
    </source>
</evidence>
<dbReference type="InterPro" id="IPR000571">
    <property type="entry name" value="Znf_CCCH"/>
</dbReference>
<feature type="compositionally biased region" description="Low complexity" evidence="5">
    <location>
        <begin position="1143"/>
        <end position="1152"/>
    </location>
</feature>
<dbReference type="PROSITE" id="PS50103">
    <property type="entry name" value="ZF_C3H1"/>
    <property type="match status" value="3"/>
</dbReference>
<accession>K6UW92</accession>
<keyword evidence="1 4" id="KW-0479">Metal-binding</keyword>
<dbReference type="Gene3D" id="4.10.1000.10">
    <property type="entry name" value="Zinc finger, CCCH-type"/>
    <property type="match status" value="1"/>
</dbReference>
<feature type="region of interest" description="Disordered" evidence="5">
    <location>
        <begin position="1472"/>
        <end position="1491"/>
    </location>
</feature>
<feature type="region of interest" description="Disordered" evidence="5">
    <location>
        <begin position="374"/>
        <end position="412"/>
    </location>
</feature>
<dbReference type="SUPFAM" id="SSF90229">
    <property type="entry name" value="CCCH zinc finger"/>
    <property type="match status" value="2"/>
</dbReference>
<dbReference type="eggNOG" id="ENOG502S4QV">
    <property type="taxonomic scope" value="Eukaryota"/>
</dbReference>
<dbReference type="OrthoDB" id="387309at2759"/>
<feature type="compositionally biased region" description="Low complexity" evidence="5">
    <location>
        <begin position="395"/>
        <end position="412"/>
    </location>
</feature>
<keyword evidence="3 4" id="KW-0862">Zinc</keyword>
<feature type="compositionally biased region" description="Polar residues" evidence="5">
    <location>
        <begin position="1839"/>
        <end position="1865"/>
    </location>
</feature>
<feature type="compositionally biased region" description="Basic and acidic residues" evidence="5">
    <location>
        <begin position="1107"/>
        <end position="1142"/>
    </location>
</feature>
<feature type="region of interest" description="Disordered" evidence="5">
    <location>
        <begin position="2121"/>
        <end position="2252"/>
    </location>
</feature>
<feature type="compositionally biased region" description="Polar residues" evidence="5">
    <location>
        <begin position="50"/>
        <end position="61"/>
    </location>
</feature>
<feature type="zinc finger region" description="C3H1-type" evidence="4">
    <location>
        <begin position="525"/>
        <end position="552"/>
    </location>
</feature>
<evidence type="ECO:0000259" key="6">
    <source>
        <dbReference type="PROSITE" id="PS50103"/>
    </source>
</evidence>
<feature type="region of interest" description="Disordered" evidence="5">
    <location>
        <begin position="1259"/>
        <end position="1292"/>
    </location>
</feature>
<feature type="region of interest" description="Disordered" evidence="5">
    <location>
        <begin position="1"/>
        <end position="249"/>
    </location>
</feature>
<feature type="compositionally biased region" description="Acidic residues" evidence="5">
    <location>
        <begin position="2225"/>
        <end position="2237"/>
    </location>
</feature>
<dbReference type="SMART" id="SM00356">
    <property type="entry name" value="ZnF_C3H1"/>
    <property type="match status" value="3"/>
</dbReference>
<feature type="region of interest" description="Disordered" evidence="5">
    <location>
        <begin position="1093"/>
        <end position="1205"/>
    </location>
</feature>
<feature type="compositionally biased region" description="Low complexity" evidence="5">
    <location>
        <begin position="1776"/>
        <end position="1786"/>
    </location>
</feature>
<evidence type="ECO:0000256" key="5">
    <source>
        <dbReference type="SAM" id="MobiDB-lite"/>
    </source>
</evidence>
<feature type="compositionally biased region" description="Basic and acidic residues" evidence="5">
    <location>
        <begin position="911"/>
        <end position="931"/>
    </location>
</feature>
<dbReference type="RefSeq" id="XP_004222567.1">
    <property type="nucleotide sequence ID" value="XM_004222519.1"/>
</dbReference>
<feature type="region of interest" description="Disordered" evidence="5">
    <location>
        <begin position="1514"/>
        <end position="1549"/>
    </location>
</feature>
<dbReference type="Proteomes" id="UP000006319">
    <property type="component" value="Chromosome 9"/>
</dbReference>
<feature type="compositionally biased region" description="Low complexity" evidence="5">
    <location>
        <begin position="1007"/>
        <end position="1037"/>
    </location>
</feature>
<feature type="compositionally biased region" description="Basic and acidic residues" evidence="5">
    <location>
        <begin position="1050"/>
        <end position="1061"/>
    </location>
</feature>
<feature type="compositionally biased region" description="Gly residues" evidence="5">
    <location>
        <begin position="891"/>
        <end position="907"/>
    </location>
</feature>
<feature type="compositionally biased region" description="Basic and acidic residues" evidence="5">
    <location>
        <begin position="827"/>
        <end position="860"/>
    </location>
</feature>
<feature type="compositionally biased region" description="Basic and acidic residues" evidence="5">
    <location>
        <begin position="1420"/>
        <end position="1440"/>
    </location>
</feature>
<keyword evidence="2 4" id="KW-0863">Zinc-finger</keyword>
<organism evidence="7 8">
    <name type="scientific">Plasmodium cynomolgi (strain B)</name>
    <dbReference type="NCBI Taxonomy" id="1120755"/>
    <lineage>
        <taxon>Eukaryota</taxon>
        <taxon>Sar</taxon>
        <taxon>Alveolata</taxon>
        <taxon>Apicomplexa</taxon>
        <taxon>Aconoidasida</taxon>
        <taxon>Haemosporida</taxon>
        <taxon>Plasmodiidae</taxon>
        <taxon>Plasmodium</taxon>
        <taxon>Plasmodium (Plasmodium)</taxon>
    </lineage>
</organism>
<dbReference type="GeneID" id="14692974"/>
<feature type="compositionally biased region" description="Acidic residues" evidence="5">
    <location>
        <begin position="2201"/>
        <end position="2215"/>
    </location>
</feature>
<feature type="compositionally biased region" description="Low complexity" evidence="5">
    <location>
        <begin position="1691"/>
        <end position="1700"/>
    </location>
</feature>
<feature type="compositionally biased region" description="Gly residues" evidence="5">
    <location>
        <begin position="1824"/>
        <end position="1836"/>
    </location>
</feature>
<feature type="compositionally biased region" description="Polar residues" evidence="5">
    <location>
        <begin position="2239"/>
        <end position="2252"/>
    </location>
</feature>
<feature type="domain" description="C3H1-type" evidence="6">
    <location>
        <begin position="594"/>
        <end position="622"/>
    </location>
</feature>
<reference evidence="7 8" key="1">
    <citation type="journal article" date="2012" name="Nat. Genet.">
        <title>Plasmodium cynomolgi genome sequences provide insight into Plasmodium vivax and the monkey malaria clade.</title>
        <authorList>
            <person name="Tachibana S."/>
            <person name="Sullivan S.A."/>
            <person name="Kawai S."/>
            <person name="Nakamura S."/>
            <person name="Kim H.R."/>
            <person name="Goto N."/>
            <person name="Arisue N."/>
            <person name="Palacpac N.M.Q."/>
            <person name="Honma H."/>
            <person name="Yagi M."/>
            <person name="Tougan T."/>
            <person name="Katakai Y."/>
            <person name="Kaneko O."/>
            <person name="Mita T."/>
            <person name="Kita K."/>
            <person name="Yasutomi Y."/>
            <person name="Sutton P.L."/>
            <person name="Shakhbatyan R."/>
            <person name="Horii T."/>
            <person name="Yasunaga T."/>
            <person name="Barnwell J.W."/>
            <person name="Escalante A.A."/>
            <person name="Carlton J.M."/>
            <person name="Tanabe K."/>
        </authorList>
    </citation>
    <scope>NUCLEOTIDE SEQUENCE [LARGE SCALE GENOMIC DNA]</scope>
    <source>
        <strain evidence="7 8">B</strain>
    </source>
</reference>
<evidence type="ECO:0000256" key="1">
    <source>
        <dbReference type="ARBA" id="ARBA00022723"/>
    </source>
</evidence>
<gene>
    <name evidence="7" type="ORF">PCYB_094050</name>
</gene>
<feature type="compositionally biased region" description="Basic and acidic residues" evidence="5">
    <location>
        <begin position="1153"/>
        <end position="1167"/>
    </location>
</feature>
<evidence type="ECO:0000256" key="4">
    <source>
        <dbReference type="PROSITE-ProRule" id="PRU00723"/>
    </source>
</evidence>
<dbReference type="GO" id="GO:0008270">
    <property type="term" value="F:zinc ion binding"/>
    <property type="evidence" value="ECO:0007669"/>
    <property type="project" value="UniProtKB-KW"/>
</dbReference>
<feature type="compositionally biased region" description="Basic and acidic residues" evidence="5">
    <location>
        <begin position="378"/>
        <end position="394"/>
    </location>
</feature>
<dbReference type="EMBL" id="DF157101">
    <property type="protein sequence ID" value="GAB66620.1"/>
    <property type="molecule type" value="Genomic_DNA"/>
</dbReference>
<evidence type="ECO:0000313" key="8">
    <source>
        <dbReference type="Proteomes" id="UP000006319"/>
    </source>
</evidence>
<evidence type="ECO:0000313" key="7">
    <source>
        <dbReference type="EMBL" id="GAB66620.1"/>
    </source>
</evidence>
<dbReference type="InterPro" id="IPR036855">
    <property type="entry name" value="Znf_CCCH_sf"/>
</dbReference>
<name>K6UW92_PLACD</name>
<feature type="compositionally biased region" description="Basic and acidic residues" evidence="5">
    <location>
        <begin position="36"/>
        <end position="45"/>
    </location>
</feature>
<protein>
    <recommendedName>
        <fullName evidence="6">C3H1-type domain-containing protein</fullName>
    </recommendedName>
</protein>
<feature type="compositionally biased region" description="Polar residues" evidence="5">
    <location>
        <begin position="1716"/>
        <end position="1775"/>
    </location>
</feature>
<feature type="compositionally biased region" description="Basic and acidic residues" evidence="5">
    <location>
        <begin position="72"/>
        <end position="86"/>
    </location>
</feature>
<dbReference type="PhylomeDB" id="K6UW92"/>